<feature type="domain" description="GGDEF" evidence="5">
    <location>
        <begin position="362"/>
        <end position="499"/>
    </location>
</feature>
<dbReference type="GO" id="GO:1902201">
    <property type="term" value="P:negative regulation of bacterial-type flagellum-dependent cell motility"/>
    <property type="evidence" value="ECO:0007669"/>
    <property type="project" value="TreeGrafter"/>
</dbReference>
<gene>
    <name evidence="6" type="ORF">SG34_011560</name>
</gene>
<protein>
    <recommendedName>
        <fullName evidence="2">diguanylate cyclase</fullName>
        <ecNumber evidence="2">2.7.7.65</ecNumber>
    </recommendedName>
</protein>
<evidence type="ECO:0000259" key="5">
    <source>
        <dbReference type="PROSITE" id="PS50887"/>
    </source>
</evidence>
<evidence type="ECO:0000256" key="3">
    <source>
        <dbReference type="ARBA" id="ARBA00034247"/>
    </source>
</evidence>
<reference evidence="6 7" key="1">
    <citation type="journal article" date="2015" name="Genome Announc.">
        <title>Draft Genome Sequences of Marine Isolates of Thalassomonas viridans and Thalassomonas actiniarum.</title>
        <authorList>
            <person name="Olonade I."/>
            <person name="van Zyl L.J."/>
            <person name="Trindade M."/>
        </authorList>
    </citation>
    <scope>NUCLEOTIDE SEQUENCE [LARGE SCALE GENOMIC DNA]</scope>
    <source>
        <strain evidence="6 7">XOM25</strain>
    </source>
</reference>
<comment type="catalytic activity">
    <reaction evidence="3">
        <text>2 GTP = 3',3'-c-di-GMP + 2 diphosphate</text>
        <dbReference type="Rhea" id="RHEA:24898"/>
        <dbReference type="ChEBI" id="CHEBI:33019"/>
        <dbReference type="ChEBI" id="CHEBI:37565"/>
        <dbReference type="ChEBI" id="CHEBI:58805"/>
        <dbReference type="EC" id="2.7.7.65"/>
    </reaction>
</comment>
<name>A0AAE9Z649_9GAMM</name>
<dbReference type="Pfam" id="PF13426">
    <property type="entry name" value="PAS_9"/>
    <property type="match status" value="1"/>
</dbReference>
<comment type="cofactor">
    <cofactor evidence="1">
        <name>Mg(2+)</name>
        <dbReference type="ChEBI" id="CHEBI:18420"/>
    </cofactor>
</comment>
<keyword evidence="4" id="KW-1133">Transmembrane helix</keyword>
<feature type="transmembrane region" description="Helical" evidence="4">
    <location>
        <begin position="184"/>
        <end position="205"/>
    </location>
</feature>
<dbReference type="PROSITE" id="PS50887">
    <property type="entry name" value="GGDEF"/>
    <property type="match status" value="1"/>
</dbReference>
<dbReference type="GO" id="GO:0052621">
    <property type="term" value="F:diguanylate cyclase activity"/>
    <property type="evidence" value="ECO:0007669"/>
    <property type="project" value="UniProtKB-EC"/>
</dbReference>
<dbReference type="Pfam" id="PF00990">
    <property type="entry name" value="GGDEF"/>
    <property type="match status" value="1"/>
</dbReference>
<dbReference type="Gene3D" id="3.30.70.270">
    <property type="match status" value="1"/>
</dbReference>
<dbReference type="Proteomes" id="UP000032352">
    <property type="component" value="Chromosome"/>
</dbReference>
<dbReference type="Gene3D" id="3.30.450.20">
    <property type="entry name" value="PAS domain"/>
    <property type="match status" value="1"/>
</dbReference>
<dbReference type="EC" id="2.7.7.65" evidence="2"/>
<dbReference type="AlphaFoldDB" id="A0AAE9Z649"/>
<keyword evidence="4" id="KW-0812">Transmembrane</keyword>
<accession>A0AAE9Z649</accession>
<dbReference type="KEGG" id="tvd:SG34_011560"/>
<dbReference type="GO" id="GO:0005886">
    <property type="term" value="C:plasma membrane"/>
    <property type="evidence" value="ECO:0007669"/>
    <property type="project" value="TreeGrafter"/>
</dbReference>
<keyword evidence="4" id="KW-0472">Membrane</keyword>
<dbReference type="GO" id="GO:0043709">
    <property type="term" value="P:cell adhesion involved in single-species biofilm formation"/>
    <property type="evidence" value="ECO:0007669"/>
    <property type="project" value="TreeGrafter"/>
</dbReference>
<dbReference type="InterPro" id="IPR043128">
    <property type="entry name" value="Rev_trsase/Diguanyl_cyclase"/>
</dbReference>
<evidence type="ECO:0000256" key="1">
    <source>
        <dbReference type="ARBA" id="ARBA00001946"/>
    </source>
</evidence>
<keyword evidence="7" id="KW-1185">Reference proteome</keyword>
<sequence>MSIKKILFGFLLIAFASVASVLFTIYKMQILTDNMLKIFIHPFQVNNAVAEIYSGVTVMDRDLKAAIHVHDMAHITENIRVLTEKTHREEERIEYNFAIIYENYQGDNHDIDDAYHAFIRWKTLVEQLITLLSQGKNHQANQLHNTKGIEAIEHFYQQNKVLNDFAVKEASEFHSFSVVNKSQLSVTFVLSLTLMLSGFITFYIVRTLIALNRTYQDQLYLLDQNILTATLTRDKKVVDISYALCRVLKLDREAVLNSVNEWFFTDKQQYLTFEQDILSGISISQEVNIRVEGQELWFNLEVIPESPKGGGVGIFNLFFNDITDKKLLEKLSITDNMTGLYNRNYFDSTFSRELRRAKRDEKLFSVVLLDIDFFKQYNDTYGHQEGDKALIAVAKVLSEQAKRSSDFAFRVGGEEFLILTNQKDFISLELFTLNVIHSVEALEIPHGPSTISEFLTVSAGAVQVSHEKDITAEEVYKLADELLYQAKSAGRNGMKSKALTLA</sequence>
<evidence type="ECO:0000313" key="7">
    <source>
        <dbReference type="Proteomes" id="UP000032352"/>
    </source>
</evidence>
<dbReference type="CDD" id="cd01949">
    <property type="entry name" value="GGDEF"/>
    <property type="match status" value="1"/>
</dbReference>
<evidence type="ECO:0000313" key="6">
    <source>
        <dbReference type="EMBL" id="WDE07466.1"/>
    </source>
</evidence>
<evidence type="ECO:0000256" key="2">
    <source>
        <dbReference type="ARBA" id="ARBA00012528"/>
    </source>
</evidence>
<dbReference type="SUPFAM" id="SSF55073">
    <property type="entry name" value="Nucleotide cyclase"/>
    <property type="match status" value="1"/>
</dbReference>
<reference evidence="6 7" key="2">
    <citation type="journal article" date="2022" name="Mar. Drugs">
        <title>Bioassay-Guided Fractionation Leads to the Detection of Cholic Acid Generated by the Rare Thalassomonas sp.</title>
        <authorList>
            <person name="Pheiffer F."/>
            <person name="Schneider Y.K."/>
            <person name="Hansen E.H."/>
            <person name="Andersen J.H."/>
            <person name="Isaksson J."/>
            <person name="Busche T."/>
            <person name="R C."/>
            <person name="Kalinowski J."/>
            <person name="Zyl L.V."/>
            <person name="Trindade M."/>
        </authorList>
    </citation>
    <scope>NUCLEOTIDE SEQUENCE [LARGE SCALE GENOMIC DNA]</scope>
    <source>
        <strain evidence="6 7">XOM25</strain>
    </source>
</reference>
<dbReference type="NCBIfam" id="TIGR00254">
    <property type="entry name" value="GGDEF"/>
    <property type="match status" value="1"/>
</dbReference>
<organism evidence="6 7">
    <name type="scientific">Thalassomonas viridans</name>
    <dbReference type="NCBI Taxonomy" id="137584"/>
    <lineage>
        <taxon>Bacteria</taxon>
        <taxon>Pseudomonadati</taxon>
        <taxon>Pseudomonadota</taxon>
        <taxon>Gammaproteobacteria</taxon>
        <taxon>Alteromonadales</taxon>
        <taxon>Colwelliaceae</taxon>
        <taxon>Thalassomonas</taxon>
    </lineage>
</organism>
<dbReference type="InterPro" id="IPR050469">
    <property type="entry name" value="Diguanylate_Cyclase"/>
</dbReference>
<dbReference type="InterPro" id="IPR029787">
    <property type="entry name" value="Nucleotide_cyclase"/>
</dbReference>
<dbReference type="FunFam" id="3.30.70.270:FF:000001">
    <property type="entry name" value="Diguanylate cyclase domain protein"/>
    <property type="match status" value="1"/>
</dbReference>
<dbReference type="InterPro" id="IPR000160">
    <property type="entry name" value="GGDEF_dom"/>
</dbReference>
<proteinExistence type="predicted"/>
<feature type="transmembrane region" description="Helical" evidence="4">
    <location>
        <begin position="6"/>
        <end position="26"/>
    </location>
</feature>
<dbReference type="InterPro" id="IPR000014">
    <property type="entry name" value="PAS"/>
</dbReference>
<dbReference type="RefSeq" id="WP_274038596.1">
    <property type="nucleotide sequence ID" value="NZ_CP059733.1"/>
</dbReference>
<dbReference type="EMBL" id="CP059733">
    <property type="protein sequence ID" value="WDE07466.1"/>
    <property type="molecule type" value="Genomic_DNA"/>
</dbReference>
<dbReference type="PANTHER" id="PTHR45138">
    <property type="entry name" value="REGULATORY COMPONENTS OF SENSORY TRANSDUCTION SYSTEM"/>
    <property type="match status" value="1"/>
</dbReference>
<evidence type="ECO:0000256" key="4">
    <source>
        <dbReference type="SAM" id="Phobius"/>
    </source>
</evidence>
<dbReference type="SMART" id="SM00267">
    <property type="entry name" value="GGDEF"/>
    <property type="match status" value="1"/>
</dbReference>
<dbReference type="PANTHER" id="PTHR45138:SF9">
    <property type="entry name" value="DIGUANYLATE CYCLASE DGCM-RELATED"/>
    <property type="match status" value="1"/>
</dbReference>